<dbReference type="HOGENOM" id="CLU_740920_0_0_1"/>
<evidence type="ECO:0000256" key="1">
    <source>
        <dbReference type="ARBA" id="ARBA00004123"/>
    </source>
</evidence>
<dbReference type="GO" id="GO:0071013">
    <property type="term" value="C:catalytic step 2 spliceosome"/>
    <property type="evidence" value="ECO:0007669"/>
    <property type="project" value="TreeGrafter"/>
</dbReference>
<dbReference type="KEGG" id="tng:GSTEN00006150G001"/>
<protein>
    <submittedName>
        <fullName evidence="5">Chromosome 10 SCAF8630, whole genome shotgun sequence</fullName>
    </submittedName>
</protein>
<dbReference type="Proteomes" id="UP000007303">
    <property type="component" value="Unassembled WGS sequence"/>
</dbReference>
<dbReference type="InterPro" id="IPR011990">
    <property type="entry name" value="TPR-like_helical_dom_sf"/>
</dbReference>
<evidence type="ECO:0000256" key="2">
    <source>
        <dbReference type="ARBA" id="ARBA00009265"/>
    </source>
</evidence>
<reference evidence="5 7" key="1">
    <citation type="journal article" date="2004" name="Nature">
        <title>Genome duplication in the teleost fish Tetraodon nigroviridis reveals the early vertebrate proto-karyotype.</title>
        <authorList>
            <person name="Jaillon O."/>
            <person name="Aury J.-M."/>
            <person name="Brunet F."/>
            <person name="Petit J.-L."/>
            <person name="Stange-Thomann N."/>
            <person name="Mauceli E."/>
            <person name="Bouneau L."/>
            <person name="Fischer C."/>
            <person name="Ozouf-Costaz C."/>
            <person name="Bernot A."/>
            <person name="Nicaud S."/>
            <person name="Jaffe D."/>
            <person name="Fisher S."/>
            <person name="Lutfalla G."/>
            <person name="Dossat C."/>
            <person name="Segurens B."/>
            <person name="Dasilva C."/>
            <person name="Salanoubat M."/>
            <person name="Levy M."/>
            <person name="Boudet N."/>
            <person name="Castellano S."/>
            <person name="Anthouard V."/>
            <person name="Jubin C."/>
            <person name="Castelli V."/>
            <person name="Katinka M."/>
            <person name="Vacherie B."/>
            <person name="Biemont C."/>
            <person name="Skalli Z."/>
            <person name="Cattolico L."/>
            <person name="Poulain J."/>
            <person name="De Berardinis V."/>
            <person name="Cruaud C."/>
            <person name="Duprat S."/>
            <person name="Brottier P."/>
            <person name="Coutanceau J.-P."/>
            <person name="Gouzy J."/>
            <person name="Parra G."/>
            <person name="Lardier G."/>
            <person name="Chapple C."/>
            <person name="McKernan K.J."/>
            <person name="McEwan P."/>
            <person name="Bosak S."/>
            <person name="Kellis M."/>
            <person name="Volff J.-N."/>
            <person name="Guigo R."/>
            <person name="Zody M.C."/>
            <person name="Mesirov J."/>
            <person name="Lindblad-Toh K."/>
            <person name="Birren B."/>
            <person name="Nusbaum C."/>
            <person name="Kahn D."/>
            <person name="Robinson-Rechavi M."/>
            <person name="Laudet V."/>
            <person name="Schachter V."/>
            <person name="Quetier F."/>
            <person name="Saurin W."/>
            <person name="Scarpelli C."/>
            <person name="Wincker P."/>
            <person name="Lander E.S."/>
            <person name="Weissenbach J."/>
            <person name="Roest Crollius H."/>
        </authorList>
    </citation>
    <scope>NUCLEOTIDE SEQUENCE [LARGE SCALE GENOMIC DNA]</scope>
</reference>
<dbReference type="AlphaFoldDB" id="Q4T6S5"/>
<evidence type="ECO:0000313" key="5">
    <source>
        <dbReference type="EMBL" id="CAF91407.1"/>
    </source>
</evidence>
<dbReference type="PANTHER" id="PTHR13471:SF0">
    <property type="entry name" value="NUCLEAR EXOSOME REGULATOR NRDE2"/>
    <property type="match status" value="1"/>
</dbReference>
<dbReference type="Ensembl" id="ENSTNIT00000006593.1">
    <property type="protein sequence ID" value="ENSTNIP00000006444.1"/>
    <property type="gene ID" value="ENSTNIG00000003842.1"/>
</dbReference>
<dbReference type="SUPFAM" id="SSF48452">
    <property type="entry name" value="TPR-like"/>
    <property type="match status" value="1"/>
</dbReference>
<evidence type="ECO:0000256" key="3">
    <source>
        <dbReference type="ARBA" id="ARBA00023242"/>
    </source>
</evidence>
<sequence length="374" mass="41902">VFLHPNSAPLWREYLLFTQSYFSSFAVSKVNAAYGKCLSTLSAVHDGSMVSHPSLPGIEEDMLDIFIQQCHFLRQAGHSEKAISLFQAMMDFTFFKPDSVQKLTTKQQVLRCLSSGNKKRLRSQGKSSKRIAKQLLKESDNRSSLVLWREYGHLEWLIGNLDEARKVFSTAVALGSSKGLRNPALCDLCLLWAQLEVEEVARAPAWDLSNCLLSFLLLNIPPLGQEDPPGEKARLRGLAGCYALFQYLTMGIHAANAVYNQTRERMETLHHTLIHNKQNVSGKDASHTRASEASHSEADSSYTQDLVSRLASDCEAIAVQQAALLRYHKRVSVLPLAAVREMLTSALTTWPNSALLWTIYVQVNSIEFQLVRIH</sequence>
<comment type="subcellular location">
    <subcellularLocation>
        <location evidence="1">Nucleus</location>
    </subcellularLocation>
</comment>
<reference evidence="6" key="3">
    <citation type="submission" date="2025-05" db="UniProtKB">
        <authorList>
            <consortium name="Ensembl"/>
        </authorList>
    </citation>
    <scope>IDENTIFICATION</scope>
</reference>
<feature type="region of interest" description="Disordered" evidence="4">
    <location>
        <begin position="279"/>
        <end position="300"/>
    </location>
</feature>
<dbReference type="OrthoDB" id="297219at2759"/>
<feature type="compositionally biased region" description="Basic and acidic residues" evidence="4">
    <location>
        <begin position="284"/>
        <end position="298"/>
    </location>
</feature>
<dbReference type="STRING" id="99883.ENSTNIP00000006444"/>
<evidence type="ECO:0000256" key="4">
    <source>
        <dbReference type="SAM" id="MobiDB-lite"/>
    </source>
</evidence>
<dbReference type="PANTHER" id="PTHR13471">
    <property type="entry name" value="TETRATRICOPEPTIDE-LIKE HELICAL"/>
    <property type="match status" value="1"/>
</dbReference>
<name>Q4T6S5_TETNG</name>
<feature type="non-terminal residue" evidence="5">
    <location>
        <position position="1"/>
    </location>
</feature>
<evidence type="ECO:0000313" key="6">
    <source>
        <dbReference type="Ensembl" id="ENSTNIP00000006444.1"/>
    </source>
</evidence>
<dbReference type="Gene3D" id="1.25.40.10">
    <property type="entry name" value="Tetratricopeptide repeat domain"/>
    <property type="match status" value="1"/>
</dbReference>
<dbReference type="InterPro" id="IPR013633">
    <property type="entry name" value="NRDE-2"/>
</dbReference>
<evidence type="ECO:0000313" key="7">
    <source>
        <dbReference type="Proteomes" id="UP000007303"/>
    </source>
</evidence>
<accession>Q4T6S5</accession>
<proteinExistence type="inferred from homology"/>
<reference evidence="5" key="2">
    <citation type="submission" date="2004-02" db="EMBL/GenBank/DDBJ databases">
        <authorList>
            <consortium name="Genoscope"/>
            <consortium name="Whitehead Institute Centre for Genome Research"/>
        </authorList>
    </citation>
    <scope>NUCLEOTIDE SEQUENCE</scope>
</reference>
<dbReference type="GeneTree" id="ENSGT00390000005524"/>
<dbReference type="GO" id="GO:0031048">
    <property type="term" value="P:regulatory ncRNA-mediated heterochromatin formation"/>
    <property type="evidence" value="ECO:0007669"/>
    <property type="project" value="TreeGrafter"/>
</dbReference>
<organism evidence="5">
    <name type="scientific">Tetraodon nigroviridis</name>
    <name type="common">Spotted green pufferfish</name>
    <name type="synonym">Chelonodon nigroviridis</name>
    <dbReference type="NCBI Taxonomy" id="99883"/>
    <lineage>
        <taxon>Eukaryota</taxon>
        <taxon>Metazoa</taxon>
        <taxon>Chordata</taxon>
        <taxon>Craniata</taxon>
        <taxon>Vertebrata</taxon>
        <taxon>Euteleostomi</taxon>
        <taxon>Actinopterygii</taxon>
        <taxon>Neopterygii</taxon>
        <taxon>Teleostei</taxon>
        <taxon>Neoteleostei</taxon>
        <taxon>Acanthomorphata</taxon>
        <taxon>Eupercaria</taxon>
        <taxon>Tetraodontiformes</taxon>
        <taxon>Tetradontoidea</taxon>
        <taxon>Tetraodontidae</taxon>
        <taxon>Tetraodon</taxon>
    </lineage>
</organism>
<dbReference type="Pfam" id="PF08424">
    <property type="entry name" value="NRDE-2"/>
    <property type="match status" value="1"/>
</dbReference>
<comment type="similarity">
    <text evidence="2">Belongs to the NRDE2 family.</text>
</comment>
<gene>
    <name evidence="5" type="ORF">GSTENG00006150001</name>
</gene>
<keyword evidence="3" id="KW-0539">Nucleus</keyword>
<dbReference type="GO" id="GO:1902369">
    <property type="term" value="P:negative regulation of RNA catabolic process"/>
    <property type="evidence" value="ECO:0007669"/>
    <property type="project" value="TreeGrafter"/>
</dbReference>
<keyword evidence="7" id="KW-1185">Reference proteome</keyword>
<dbReference type="EMBL" id="CAAE01008630">
    <property type="protein sequence ID" value="CAF91407.1"/>
    <property type="molecule type" value="Genomic_DNA"/>
</dbReference>